<dbReference type="AlphaFoldDB" id="A0A4Z2C0J7"/>
<dbReference type="EMBL" id="SWLE01000007">
    <property type="protein sequence ID" value="TNM97949.1"/>
    <property type="molecule type" value="Genomic_DNA"/>
</dbReference>
<evidence type="ECO:0000313" key="1">
    <source>
        <dbReference type="EMBL" id="TNM97949.1"/>
    </source>
</evidence>
<comment type="caution">
    <text evidence="1">The sequence shown here is derived from an EMBL/GenBank/DDBJ whole genome shotgun (WGS) entry which is preliminary data.</text>
</comment>
<sequence length="483" mass="52948">MPQMEVSSLKGCVSVSQEGNSYTQNSELRWNHKSIKQGLKYQRAEQEMHNLQFSVGLEKVSPAPCPSHSLLVKIQTNLRDRLEHAALLGICPPHPALLWSGSHRMNSGEEVFYSQTRLSTPGRPRLSSFILVLTDSATPRGSNVSLFSESRMGNWSVEVGASAVSWPRGSGLLLHASLDHRERIWMNGTLEGRCLRSTAGYGNGPGLDDDLTVVACTAANGSVTLEVQERVGGGLPKAVGGLSLGSADQRLTLRAKACLDGLAAIEARIHQFSSQVGNKLLHRLRTLQDVLLELRQQPLDSRLLEALTSAPLRVAQRLEGFLGRRGGRPGPALAERSPASPQPLATLAGVYQDVRGQKPEELWRDAVSMWTRWLLEVIPDLLGNAQLRPLARASISAFGGALDATGQRTYQWLENRLALALSGVRKRLASVYKLSPRFWPAIKLSPPSVKSNKKFREGATVRFDTFPTDLRDFYGNSVVQTSR</sequence>
<gene>
    <name evidence="1" type="ORF">fugu_014195</name>
</gene>
<dbReference type="Proteomes" id="UP000516260">
    <property type="component" value="Chromosome 15"/>
</dbReference>
<reference evidence="1 2" key="1">
    <citation type="submission" date="2019-04" db="EMBL/GenBank/DDBJ databases">
        <title>The sequence and de novo assembly of Takifugu bimaculatus genome using PacBio and Hi-C technologies.</title>
        <authorList>
            <person name="Xu P."/>
            <person name="Liu B."/>
            <person name="Zhou Z."/>
        </authorList>
    </citation>
    <scope>NUCLEOTIDE SEQUENCE [LARGE SCALE GENOMIC DNA]</scope>
    <source>
        <strain evidence="1">TB-2018</strain>
        <tissue evidence="1">Muscle</tissue>
    </source>
</reference>
<keyword evidence="2" id="KW-1185">Reference proteome</keyword>
<evidence type="ECO:0000313" key="2">
    <source>
        <dbReference type="Proteomes" id="UP000516260"/>
    </source>
</evidence>
<dbReference type="PANTHER" id="PTHR37860:SF2">
    <property type="entry name" value="VITELLOGENIN DOMAIN-CONTAINING PROTEIN"/>
    <property type="match status" value="1"/>
</dbReference>
<dbReference type="PANTHER" id="PTHR37860">
    <property type="entry name" value="AGAP008810-PA"/>
    <property type="match status" value="1"/>
</dbReference>
<proteinExistence type="predicted"/>
<name>A0A4Z2C0J7_9TELE</name>
<organism evidence="1 2">
    <name type="scientific">Takifugu bimaculatus</name>
    <dbReference type="NCBI Taxonomy" id="433685"/>
    <lineage>
        <taxon>Eukaryota</taxon>
        <taxon>Metazoa</taxon>
        <taxon>Chordata</taxon>
        <taxon>Craniata</taxon>
        <taxon>Vertebrata</taxon>
        <taxon>Euteleostomi</taxon>
        <taxon>Actinopterygii</taxon>
        <taxon>Neopterygii</taxon>
        <taxon>Teleostei</taxon>
        <taxon>Neoteleostei</taxon>
        <taxon>Acanthomorphata</taxon>
        <taxon>Eupercaria</taxon>
        <taxon>Tetraodontiformes</taxon>
        <taxon>Tetradontoidea</taxon>
        <taxon>Tetraodontidae</taxon>
        <taxon>Takifugu</taxon>
    </lineage>
</organism>
<accession>A0A4Z2C0J7</accession>
<protein>
    <submittedName>
        <fullName evidence="1">Uncharacterized protein</fullName>
    </submittedName>
</protein>